<dbReference type="OrthoDB" id="2151789at2759"/>
<protein>
    <recommendedName>
        <fullName evidence="6">FAD-binding PCMH-type domain-containing protein</fullName>
    </recommendedName>
</protein>
<dbReference type="InterPro" id="IPR016169">
    <property type="entry name" value="FAD-bd_PCMH_sub2"/>
</dbReference>
<evidence type="ECO:0000256" key="3">
    <source>
        <dbReference type="ARBA" id="ARBA00022827"/>
    </source>
</evidence>
<dbReference type="InterPro" id="IPR050416">
    <property type="entry name" value="FAD-linked_Oxidoreductase"/>
</dbReference>
<gene>
    <name evidence="7" type="ORF">Z518_09364</name>
</gene>
<dbReference type="Gene3D" id="3.30.465.10">
    <property type="match status" value="1"/>
</dbReference>
<dbReference type="SUPFAM" id="SSF56176">
    <property type="entry name" value="FAD-binding/transporter-associated domain-like"/>
    <property type="match status" value="1"/>
</dbReference>
<dbReference type="Proteomes" id="UP000053617">
    <property type="component" value="Unassembled WGS sequence"/>
</dbReference>
<organism evidence="7 8">
    <name type="scientific">Rhinocladiella mackenziei CBS 650.93</name>
    <dbReference type="NCBI Taxonomy" id="1442369"/>
    <lineage>
        <taxon>Eukaryota</taxon>
        <taxon>Fungi</taxon>
        <taxon>Dikarya</taxon>
        <taxon>Ascomycota</taxon>
        <taxon>Pezizomycotina</taxon>
        <taxon>Eurotiomycetes</taxon>
        <taxon>Chaetothyriomycetidae</taxon>
        <taxon>Chaetothyriales</taxon>
        <taxon>Herpotrichiellaceae</taxon>
        <taxon>Rhinocladiella</taxon>
    </lineage>
</organism>
<evidence type="ECO:0000313" key="7">
    <source>
        <dbReference type="EMBL" id="KIX01638.1"/>
    </source>
</evidence>
<dbReference type="InterPro" id="IPR016166">
    <property type="entry name" value="FAD-bd_PCMH"/>
</dbReference>
<keyword evidence="5" id="KW-0732">Signal</keyword>
<evidence type="ECO:0000256" key="2">
    <source>
        <dbReference type="ARBA" id="ARBA00022630"/>
    </source>
</evidence>
<keyword evidence="4" id="KW-0560">Oxidoreductase</keyword>
<evidence type="ECO:0000256" key="4">
    <source>
        <dbReference type="ARBA" id="ARBA00023002"/>
    </source>
</evidence>
<keyword evidence="3" id="KW-0274">FAD</keyword>
<dbReference type="PANTHER" id="PTHR42973">
    <property type="entry name" value="BINDING OXIDOREDUCTASE, PUTATIVE (AFU_ORTHOLOGUE AFUA_1G17690)-RELATED"/>
    <property type="match status" value="1"/>
</dbReference>
<dbReference type="VEuPathDB" id="FungiDB:Z518_09364"/>
<dbReference type="AlphaFoldDB" id="A0A0D2GTI7"/>
<keyword evidence="8" id="KW-1185">Reference proteome</keyword>
<dbReference type="EMBL" id="KN847481">
    <property type="protein sequence ID" value="KIX01638.1"/>
    <property type="molecule type" value="Genomic_DNA"/>
</dbReference>
<dbReference type="GO" id="GO:0016491">
    <property type="term" value="F:oxidoreductase activity"/>
    <property type="evidence" value="ECO:0007669"/>
    <property type="project" value="UniProtKB-KW"/>
</dbReference>
<dbReference type="GeneID" id="25297435"/>
<dbReference type="PANTHER" id="PTHR42973:SF28">
    <property type="entry name" value="FAD-BINDING PCMH-TYPE DOMAIN-CONTAINING PROTEIN"/>
    <property type="match status" value="1"/>
</dbReference>
<dbReference type="PROSITE" id="PS51387">
    <property type="entry name" value="FAD_PCMH"/>
    <property type="match status" value="1"/>
</dbReference>
<feature type="chain" id="PRO_5002254169" description="FAD-binding PCMH-type domain-containing protein" evidence="5">
    <location>
        <begin position="32"/>
        <end position="504"/>
    </location>
</feature>
<name>A0A0D2GTI7_9EURO</name>
<dbReference type="GO" id="GO:0071949">
    <property type="term" value="F:FAD binding"/>
    <property type="evidence" value="ECO:0007669"/>
    <property type="project" value="InterPro"/>
</dbReference>
<comment type="similarity">
    <text evidence="1">Belongs to the oxygen-dependent FAD-linked oxidoreductase family.</text>
</comment>
<dbReference type="InterPro" id="IPR036318">
    <property type="entry name" value="FAD-bd_PCMH-like_sf"/>
</dbReference>
<dbReference type="InterPro" id="IPR006094">
    <property type="entry name" value="Oxid_FAD_bind_N"/>
</dbReference>
<dbReference type="Pfam" id="PF01565">
    <property type="entry name" value="FAD_binding_4"/>
    <property type="match status" value="1"/>
</dbReference>
<evidence type="ECO:0000313" key="8">
    <source>
        <dbReference type="Proteomes" id="UP000053617"/>
    </source>
</evidence>
<evidence type="ECO:0000256" key="1">
    <source>
        <dbReference type="ARBA" id="ARBA00005466"/>
    </source>
</evidence>
<accession>A0A0D2GTI7</accession>
<feature type="domain" description="FAD-binding PCMH-type" evidence="6">
    <location>
        <begin position="76"/>
        <end position="248"/>
    </location>
</feature>
<dbReference type="RefSeq" id="XP_013268774.1">
    <property type="nucleotide sequence ID" value="XM_013413320.1"/>
</dbReference>
<dbReference type="HOGENOM" id="CLU_018354_1_2_1"/>
<reference evidence="7 8" key="1">
    <citation type="submission" date="2015-01" db="EMBL/GenBank/DDBJ databases">
        <title>The Genome Sequence of Rhinocladiella mackenzie CBS 650.93.</title>
        <authorList>
            <consortium name="The Broad Institute Genomics Platform"/>
            <person name="Cuomo C."/>
            <person name="de Hoog S."/>
            <person name="Gorbushina A."/>
            <person name="Stielow B."/>
            <person name="Teixiera M."/>
            <person name="Abouelleil A."/>
            <person name="Chapman S.B."/>
            <person name="Priest M."/>
            <person name="Young S.K."/>
            <person name="Wortman J."/>
            <person name="Nusbaum C."/>
            <person name="Birren B."/>
        </authorList>
    </citation>
    <scope>NUCLEOTIDE SEQUENCE [LARGE SCALE GENOMIC DNA]</scope>
    <source>
        <strain evidence="7 8">CBS 650.93</strain>
    </source>
</reference>
<evidence type="ECO:0000259" key="6">
    <source>
        <dbReference type="PROSITE" id="PS51387"/>
    </source>
</evidence>
<proteinExistence type="inferred from homology"/>
<feature type="signal peptide" evidence="5">
    <location>
        <begin position="1"/>
        <end position="31"/>
    </location>
</feature>
<evidence type="ECO:0000256" key="5">
    <source>
        <dbReference type="SAM" id="SignalP"/>
    </source>
</evidence>
<keyword evidence="2" id="KW-0285">Flavoprotein</keyword>
<sequence length="504" mass="55475">MKAMYAGVLHHLFPTLHVLSICMMTLPRAAGGNGIQCGDSKSATCEKLEAVLPGKVSYPNTTTYESSVESYFYQTARQRPNCIVSPTSAEDVAEAIRIIAGSVQTKFAIRSGGHSPHPEMSNTDPGVTIDLRGLNSIVLSEKDDVLQLGAGLEWDKVYEYLDSINRTAIGARESSVGVGGFVSGGGLSFFSPERGFACDNVVNFEVVLASGEIVNANAESHAELFRALKGGQSNFGVITRFDVLTLVESTLWGGAIYYPLDATENAQLAAFLDLKSGKYDPLAAIEMSFLYTVNNSFVSNNMVYLRPIVNGSGLKRFADIQPQLQNTMRIDTTKNFGEELHSGQPKNQYAIFACTTFFITPTILKKINTAWRAASEGLADIDNLMSVLTYQQFPPQRSANAMGFDPNANLHEKLVVLIISTYWAQPDADAYTKVKAIIKDVIDQIEEFTKQENAYHPFKYVNYAGFWQDPYKSYGPEAYERLNKVSKKYDPTGTFQKQAVGFKL</sequence>